<feature type="transmembrane region" description="Helical" evidence="1">
    <location>
        <begin position="44"/>
        <end position="62"/>
    </location>
</feature>
<dbReference type="EMBL" id="PGCP01000018">
    <property type="protein sequence ID" value="PJC92861.1"/>
    <property type="molecule type" value="Genomic_DNA"/>
</dbReference>
<organism evidence="2 3">
    <name type="scientific">Aeromonas lusitana</name>
    <dbReference type="NCBI Taxonomy" id="931529"/>
    <lineage>
        <taxon>Bacteria</taxon>
        <taxon>Pseudomonadati</taxon>
        <taxon>Pseudomonadota</taxon>
        <taxon>Gammaproteobacteria</taxon>
        <taxon>Aeromonadales</taxon>
        <taxon>Aeromonadaceae</taxon>
        <taxon>Aeromonas</taxon>
    </lineage>
</organism>
<keyword evidence="3" id="KW-1185">Reference proteome</keyword>
<accession>A0A2M8H8N0</accession>
<keyword evidence="1" id="KW-0812">Transmembrane</keyword>
<comment type="caution">
    <text evidence="2">The sequence shown here is derived from an EMBL/GenBank/DDBJ whole genome shotgun (WGS) entry which is preliminary data.</text>
</comment>
<reference evidence="2 3" key="1">
    <citation type="submission" date="2017-11" db="EMBL/GenBank/DDBJ databases">
        <title>Draft genome sequence of environmental isolate Aeromonas lusitania sp. nov. MDC 2473.</title>
        <authorList>
            <person name="Colston S.M."/>
            <person name="Navarro A."/>
            <person name="Martinez-Murcia A.J."/>
            <person name="Graf J."/>
        </authorList>
    </citation>
    <scope>NUCLEOTIDE SEQUENCE [LARGE SCALE GENOMIC DNA]</scope>
    <source>
        <strain evidence="2 3">MDC 2473</strain>
    </source>
</reference>
<dbReference type="AlphaFoldDB" id="A0A2M8H8N0"/>
<dbReference type="Proteomes" id="UP000232060">
    <property type="component" value="Unassembled WGS sequence"/>
</dbReference>
<evidence type="ECO:0000256" key="1">
    <source>
        <dbReference type="SAM" id="Phobius"/>
    </source>
</evidence>
<name>A0A2M8H8N0_9GAMM</name>
<sequence>MTFLLKTIKKHLPYPLQIYFSNWVLISMIILLKKAKKHLSYLPRIFFSNWVLISMIFLLNIANQNHITSHNLREMNTNYQYLKK</sequence>
<gene>
    <name evidence="2" type="ORF">CUC44_12290</name>
</gene>
<keyword evidence="1" id="KW-0472">Membrane</keyword>
<evidence type="ECO:0000313" key="3">
    <source>
        <dbReference type="Proteomes" id="UP000232060"/>
    </source>
</evidence>
<feature type="transmembrane region" description="Helical" evidence="1">
    <location>
        <begin position="12"/>
        <end position="32"/>
    </location>
</feature>
<proteinExistence type="predicted"/>
<protein>
    <submittedName>
        <fullName evidence="2">Uncharacterized protein</fullName>
    </submittedName>
</protein>
<keyword evidence="1" id="KW-1133">Transmembrane helix</keyword>
<evidence type="ECO:0000313" key="2">
    <source>
        <dbReference type="EMBL" id="PJC92861.1"/>
    </source>
</evidence>